<dbReference type="AlphaFoldDB" id="A0A0E0JNF1"/>
<name>A0A0E0JNF1_ORYPU</name>
<keyword evidence="7" id="KW-0067">ATP-binding</keyword>
<feature type="domain" description="Hexokinase C-terminal" evidence="16">
    <location>
        <begin position="250"/>
        <end position="489"/>
    </location>
</feature>
<comment type="subunit">
    <text evidence="13">Homotrimer.</text>
</comment>
<dbReference type="InterPro" id="IPR001312">
    <property type="entry name" value="Hexokinase"/>
</dbReference>
<sequence>MRKAAALASAAMAAAAVAVVSTVLYQRQRRAAKRSERAVEAVLLRDLQERCAVPVELLRQVADAMAAEMRAGLAAEGGSDLQMLVTYVDSLPSGDEKGVFYALDLGGTNFRVLRVQLGGKERRVIKQDSKGISIPRHLMSSSSHELFDFVATALAKFVASEGEDCYLPEGTQRELGFTFSFPVKQTSIASGTLIKWTKSFAIDEMVGKDVVDELNMAIRRQGLDMKVTALVNDTVGTLAAGRYVDHDTIAAVILGTGSNAAYIDHAHAIPKWHGSLPKSGDMVINMEWGDFKSSHLPLTEFDQELDAESLNPGEQIYEKLISGMYMGELVRRILLKMAREAAIFGDNIPPKLERPYILRTFDMLMMHHDTSSDLRTVANKLKEVLGIEHTSFTTRKLVVDVCEAIATRGARLAAAGIYGIIQKLGQHSDIPNRRRSVIAVDGGVYKYYTFFSQCMESTLSDMLGQELAPSVVIKHVNDSSGVGAALLAASCGSREILVKGRRRRWVPSAAGCGGYLLSSFPPPSHRRNRSNQPPHKSNPSPDCPDHITAVTAAAADPTPRARTEANMAALPLATAEVCDANAVLIMNGELRALQPVFQIYGRRQVFAGPIVTLKVYEDNVLIREFLEEKGHGRVLVVDGGGSLRCAILGGNPVQQAQNNGWAGIVINGCIRDVDEINGCDIGVRALNSHPMKANKKGIGEKHVPVTIAGTRICNGEWLYADTDGILISSTELTV</sequence>
<dbReference type="InterPro" id="IPR022672">
    <property type="entry name" value="Hexokinase_N"/>
</dbReference>
<feature type="binding site" evidence="12">
    <location>
        <position position="671"/>
    </location>
    <ligand>
        <name>substrate</name>
    </ligand>
</feature>
<dbReference type="Pfam" id="PF03727">
    <property type="entry name" value="Hexokinase_2"/>
    <property type="match status" value="1"/>
</dbReference>
<reference evidence="17" key="1">
    <citation type="submission" date="2015-04" db="UniProtKB">
        <authorList>
            <consortium name="EnsemblPlants"/>
        </authorList>
    </citation>
    <scope>IDENTIFICATION</scope>
</reference>
<dbReference type="InterPro" id="IPR005493">
    <property type="entry name" value="RraA/RraA-like"/>
</dbReference>
<dbReference type="CDD" id="cd16841">
    <property type="entry name" value="RraA_family"/>
    <property type="match status" value="1"/>
</dbReference>
<dbReference type="Pfam" id="PF00349">
    <property type="entry name" value="Hexokinase_1"/>
    <property type="match status" value="1"/>
</dbReference>
<reference evidence="17" key="2">
    <citation type="submission" date="2018-05" db="EMBL/GenBank/DDBJ databases">
        <title>OpunRS2 (Oryza punctata Reference Sequence Version 2).</title>
        <authorList>
            <person name="Zhang J."/>
            <person name="Kudrna D."/>
            <person name="Lee S."/>
            <person name="Talag J."/>
            <person name="Welchert J."/>
            <person name="Wing R.A."/>
        </authorList>
    </citation>
    <scope>NUCLEOTIDE SEQUENCE [LARGE SCALE GENOMIC DNA]</scope>
</reference>
<keyword evidence="12" id="KW-0460">Magnesium</keyword>
<feature type="compositionally biased region" description="Polar residues" evidence="14">
    <location>
        <begin position="530"/>
        <end position="540"/>
    </location>
</feature>
<evidence type="ECO:0000256" key="6">
    <source>
        <dbReference type="ARBA" id="ARBA00022777"/>
    </source>
</evidence>
<evidence type="ECO:0000313" key="17">
    <source>
        <dbReference type="EnsemblPlants" id="OPUNC01G29130.2"/>
    </source>
</evidence>
<evidence type="ECO:0000256" key="8">
    <source>
        <dbReference type="ARBA" id="ARBA00023152"/>
    </source>
</evidence>
<dbReference type="InterPro" id="IPR036704">
    <property type="entry name" value="RraA/RraA-like_sf"/>
</dbReference>
<keyword evidence="13" id="KW-0456">Lyase</keyword>
<dbReference type="PANTHER" id="PTHR19443:SF14">
    <property type="entry name" value="HEXOKINASE-9"/>
    <property type="match status" value="1"/>
</dbReference>
<comment type="catalytic activity">
    <reaction evidence="11">
        <text>D-glucose + ATP = D-glucose 6-phosphate + ADP + H(+)</text>
        <dbReference type="Rhea" id="RHEA:17825"/>
        <dbReference type="ChEBI" id="CHEBI:4167"/>
        <dbReference type="ChEBI" id="CHEBI:15378"/>
        <dbReference type="ChEBI" id="CHEBI:30616"/>
        <dbReference type="ChEBI" id="CHEBI:61548"/>
        <dbReference type="ChEBI" id="CHEBI:456216"/>
        <dbReference type="EC" id="2.7.1.1"/>
    </reaction>
    <physiologicalReaction direction="left-to-right" evidence="11">
        <dbReference type="Rhea" id="RHEA:17826"/>
    </physiologicalReaction>
</comment>
<dbReference type="GO" id="GO:0047443">
    <property type="term" value="F:4-hydroxy-4-methyl-2-oxoglutarate aldolase activity"/>
    <property type="evidence" value="ECO:0007669"/>
    <property type="project" value="UniProtKB-EC"/>
</dbReference>
<dbReference type="STRING" id="4537.A0A0E0JNF1"/>
<dbReference type="FunFam" id="3.40.367.20:FF:000003">
    <property type="entry name" value="Phosphotransferase"/>
    <property type="match status" value="1"/>
</dbReference>
<evidence type="ECO:0000256" key="3">
    <source>
        <dbReference type="ARBA" id="ARBA00009225"/>
    </source>
</evidence>
<evidence type="ECO:0000256" key="11">
    <source>
        <dbReference type="ARBA" id="ARBA00048160"/>
    </source>
</evidence>
<keyword evidence="4" id="KW-0808">Transferase</keyword>
<feature type="binding site" evidence="12">
    <location>
        <position position="672"/>
    </location>
    <ligand>
        <name>Mg(2+)</name>
        <dbReference type="ChEBI" id="CHEBI:18420"/>
    </ligand>
</feature>
<dbReference type="CDD" id="cd24020">
    <property type="entry name" value="ASKHA_NBD_HK_plant"/>
    <property type="match status" value="1"/>
</dbReference>
<dbReference type="InterPro" id="IPR043129">
    <property type="entry name" value="ATPase_NBD"/>
</dbReference>
<comment type="cofactor">
    <cofactor evidence="13">
        <name>a divalent metal cation</name>
        <dbReference type="ChEBI" id="CHEBI:60240"/>
    </cofactor>
</comment>
<dbReference type="FunFam" id="3.30.420.40:FF:000034">
    <property type="entry name" value="Phosphotransferase"/>
    <property type="match status" value="1"/>
</dbReference>
<evidence type="ECO:0000256" key="7">
    <source>
        <dbReference type="ARBA" id="ARBA00022840"/>
    </source>
</evidence>
<dbReference type="GO" id="GO:0005739">
    <property type="term" value="C:mitochondrion"/>
    <property type="evidence" value="ECO:0007669"/>
    <property type="project" value="UniProtKB-ARBA"/>
</dbReference>
<evidence type="ECO:0000259" key="16">
    <source>
        <dbReference type="Pfam" id="PF03727"/>
    </source>
</evidence>
<evidence type="ECO:0000256" key="12">
    <source>
        <dbReference type="PIRSR" id="PIRSR605493-1"/>
    </source>
</evidence>
<dbReference type="GO" id="GO:0051252">
    <property type="term" value="P:regulation of RNA metabolic process"/>
    <property type="evidence" value="ECO:0007669"/>
    <property type="project" value="InterPro"/>
</dbReference>
<dbReference type="Gene3D" id="3.40.367.20">
    <property type="match status" value="1"/>
</dbReference>
<comment type="function">
    <text evidence="13">Catalyzes the aldol cleavage of 4-hydroxy-4-methyl-2-oxoglutarate (HMG) into 2 molecules of pyruvate. Also contains a secondary oxaloacetate (OAA) decarboxylase activity due to the common pyruvate enolate transition state formed following C-C bond cleavage in the retro-aldol and decarboxylation reactions.</text>
</comment>
<evidence type="ECO:0000313" key="18">
    <source>
        <dbReference type="Proteomes" id="UP000026962"/>
    </source>
</evidence>
<dbReference type="SUPFAM" id="SSF53067">
    <property type="entry name" value="Actin-like ATPase domain"/>
    <property type="match status" value="2"/>
</dbReference>
<proteinExistence type="inferred from homology"/>
<protein>
    <recommendedName>
        <fullName evidence="13">4-hydroxy-4-methyl-2-oxoglutarate aldolase</fullName>
        <shortName evidence="13">HMG aldolase</shortName>
        <ecNumber evidence="13">4.1.1.112</ecNumber>
        <ecNumber evidence="13">4.1.3.17</ecNumber>
    </recommendedName>
    <alternativeName>
        <fullName evidence="13">Oxaloacetate decarboxylase</fullName>
    </alternativeName>
</protein>
<evidence type="ECO:0000259" key="15">
    <source>
        <dbReference type="Pfam" id="PF00349"/>
    </source>
</evidence>
<dbReference type="InterPro" id="IPR010203">
    <property type="entry name" value="RraA"/>
</dbReference>
<dbReference type="HOGENOM" id="CLU_014393_3_1_1"/>
<keyword evidence="18" id="KW-1185">Reference proteome</keyword>
<dbReference type="GO" id="GO:0008948">
    <property type="term" value="F:oxaloacetate decarboxylase activity"/>
    <property type="evidence" value="ECO:0007669"/>
    <property type="project" value="UniProtKB-EC"/>
</dbReference>
<comment type="pathway">
    <text evidence="2">Carbohydrate metabolism; hexose metabolism.</text>
</comment>
<keyword evidence="6" id="KW-0418">Kinase</keyword>
<dbReference type="NCBIfam" id="NF006875">
    <property type="entry name" value="PRK09372.1"/>
    <property type="match status" value="1"/>
</dbReference>
<accession>A0A0E0JNF1</accession>
<dbReference type="eggNOG" id="KOG1369">
    <property type="taxonomic scope" value="Eukaryota"/>
</dbReference>
<dbReference type="PANTHER" id="PTHR19443">
    <property type="entry name" value="HEXOKINASE"/>
    <property type="match status" value="1"/>
</dbReference>
<comment type="similarity">
    <text evidence="13">Belongs to the class II aldolase/RraA-like family.</text>
</comment>
<evidence type="ECO:0000256" key="2">
    <source>
        <dbReference type="ARBA" id="ARBA00005028"/>
    </source>
</evidence>
<evidence type="ECO:0000256" key="14">
    <source>
        <dbReference type="SAM" id="MobiDB-lite"/>
    </source>
</evidence>
<comment type="pathway">
    <text evidence="1">Carbohydrate degradation; glycolysis; D-glyceraldehyde 3-phosphate and glycerone phosphate from D-glucose: step 1/4.</text>
</comment>
<feature type="binding site" evidence="12">
    <location>
        <begin position="649"/>
        <end position="652"/>
    </location>
    <ligand>
        <name>substrate</name>
    </ligand>
</feature>
<dbReference type="PRINTS" id="PR00475">
    <property type="entry name" value="HEXOKINASE"/>
</dbReference>
<evidence type="ECO:0000256" key="9">
    <source>
        <dbReference type="ARBA" id="ARBA00044613"/>
    </source>
</evidence>
<dbReference type="InterPro" id="IPR022673">
    <property type="entry name" value="Hexokinase_C"/>
</dbReference>
<dbReference type="OMA" id="PRERANM"/>
<dbReference type="NCBIfam" id="TIGR01935">
    <property type="entry name" value="NOT-MenG"/>
    <property type="match status" value="1"/>
</dbReference>
<dbReference type="Gene3D" id="3.50.30.40">
    <property type="entry name" value="Ribonuclease E inhibitor RraA/RraA-like"/>
    <property type="match status" value="1"/>
</dbReference>
<dbReference type="GO" id="GO:0005524">
    <property type="term" value="F:ATP binding"/>
    <property type="evidence" value="ECO:0007669"/>
    <property type="project" value="UniProtKB-KW"/>
</dbReference>
<dbReference type="GO" id="GO:0005536">
    <property type="term" value="F:D-glucose binding"/>
    <property type="evidence" value="ECO:0007669"/>
    <property type="project" value="InterPro"/>
</dbReference>
<dbReference type="EC" id="4.1.3.17" evidence="13"/>
<dbReference type="GO" id="GO:0008865">
    <property type="term" value="F:fructokinase activity"/>
    <property type="evidence" value="ECO:0007669"/>
    <property type="project" value="TreeGrafter"/>
</dbReference>
<comment type="catalytic activity">
    <reaction evidence="10">
        <text>D-fructose + ATP = D-fructose 6-phosphate + ADP + H(+)</text>
        <dbReference type="Rhea" id="RHEA:16125"/>
        <dbReference type="ChEBI" id="CHEBI:15378"/>
        <dbReference type="ChEBI" id="CHEBI:30616"/>
        <dbReference type="ChEBI" id="CHEBI:37721"/>
        <dbReference type="ChEBI" id="CHEBI:61527"/>
        <dbReference type="ChEBI" id="CHEBI:456216"/>
        <dbReference type="EC" id="2.7.1.1"/>
    </reaction>
    <physiologicalReaction direction="left-to-right" evidence="10">
        <dbReference type="Rhea" id="RHEA:16126"/>
    </physiologicalReaction>
</comment>
<evidence type="ECO:0000256" key="4">
    <source>
        <dbReference type="ARBA" id="ARBA00022679"/>
    </source>
</evidence>
<dbReference type="GO" id="GO:0009749">
    <property type="term" value="P:response to glucose"/>
    <property type="evidence" value="ECO:0007669"/>
    <property type="project" value="UniProtKB-ARBA"/>
</dbReference>
<comment type="catalytic activity">
    <reaction evidence="13">
        <text>oxaloacetate + H(+) = pyruvate + CO2</text>
        <dbReference type="Rhea" id="RHEA:15641"/>
        <dbReference type="ChEBI" id="CHEBI:15361"/>
        <dbReference type="ChEBI" id="CHEBI:15378"/>
        <dbReference type="ChEBI" id="CHEBI:16452"/>
        <dbReference type="ChEBI" id="CHEBI:16526"/>
        <dbReference type="EC" id="4.1.1.112"/>
    </reaction>
</comment>
<comment type="cofactor">
    <cofactor evidence="12">
        <name>Mg(2+)</name>
        <dbReference type="ChEBI" id="CHEBI:18420"/>
    </cofactor>
</comment>
<dbReference type="Proteomes" id="UP000026962">
    <property type="component" value="Chromosome 1"/>
</dbReference>
<evidence type="ECO:0000256" key="13">
    <source>
        <dbReference type="RuleBase" id="RU004338"/>
    </source>
</evidence>
<dbReference type="GO" id="GO:0008428">
    <property type="term" value="F:ribonuclease inhibitor activity"/>
    <property type="evidence" value="ECO:0007669"/>
    <property type="project" value="InterPro"/>
</dbReference>
<organism evidence="17">
    <name type="scientific">Oryza punctata</name>
    <name type="common">Red rice</name>
    <dbReference type="NCBI Taxonomy" id="4537"/>
    <lineage>
        <taxon>Eukaryota</taxon>
        <taxon>Viridiplantae</taxon>
        <taxon>Streptophyta</taxon>
        <taxon>Embryophyta</taxon>
        <taxon>Tracheophyta</taxon>
        <taxon>Spermatophyta</taxon>
        <taxon>Magnoliopsida</taxon>
        <taxon>Liliopsida</taxon>
        <taxon>Poales</taxon>
        <taxon>Poaceae</taxon>
        <taxon>BOP clade</taxon>
        <taxon>Oryzoideae</taxon>
        <taxon>Oryzeae</taxon>
        <taxon>Oryzinae</taxon>
        <taxon>Oryza</taxon>
    </lineage>
</organism>
<dbReference type="Gramene" id="OPUNC01G29130.2">
    <property type="protein sequence ID" value="OPUNC01G29130.2"/>
    <property type="gene ID" value="OPUNC01G29130"/>
</dbReference>
<comment type="catalytic activity">
    <reaction evidence="9">
        <text>a D-hexose + ATP = a D-hexose 6-phosphate + ADP + H(+)</text>
        <dbReference type="Rhea" id="RHEA:22740"/>
        <dbReference type="ChEBI" id="CHEBI:4194"/>
        <dbReference type="ChEBI" id="CHEBI:15378"/>
        <dbReference type="ChEBI" id="CHEBI:30616"/>
        <dbReference type="ChEBI" id="CHEBI:229467"/>
        <dbReference type="ChEBI" id="CHEBI:456216"/>
        <dbReference type="EC" id="2.7.1.1"/>
    </reaction>
    <physiologicalReaction direction="left-to-right" evidence="9">
        <dbReference type="Rhea" id="RHEA:22741"/>
    </physiologicalReaction>
</comment>
<keyword evidence="5" id="KW-0547">Nucleotide-binding</keyword>
<evidence type="ECO:0000256" key="1">
    <source>
        <dbReference type="ARBA" id="ARBA00004888"/>
    </source>
</evidence>
<dbReference type="GO" id="GO:0006006">
    <property type="term" value="P:glucose metabolic process"/>
    <property type="evidence" value="ECO:0007669"/>
    <property type="project" value="TreeGrafter"/>
</dbReference>
<dbReference type="EC" id="4.1.1.112" evidence="13"/>
<comment type="catalytic activity">
    <reaction evidence="13">
        <text>4-hydroxy-4-methyl-2-oxoglutarate = 2 pyruvate</text>
        <dbReference type="Rhea" id="RHEA:22748"/>
        <dbReference type="ChEBI" id="CHEBI:15361"/>
        <dbReference type="ChEBI" id="CHEBI:58276"/>
        <dbReference type="EC" id="4.1.3.17"/>
    </reaction>
</comment>
<dbReference type="PROSITE" id="PS51748">
    <property type="entry name" value="HEXOKINASE_2"/>
    <property type="match status" value="1"/>
</dbReference>
<dbReference type="GO" id="GO:0046872">
    <property type="term" value="F:metal ion binding"/>
    <property type="evidence" value="ECO:0007669"/>
    <property type="project" value="UniProtKB-KW"/>
</dbReference>
<dbReference type="GO" id="GO:0001678">
    <property type="term" value="P:intracellular glucose homeostasis"/>
    <property type="evidence" value="ECO:0007669"/>
    <property type="project" value="InterPro"/>
</dbReference>
<dbReference type="UniPathway" id="UPA00109">
    <property type="reaction ID" value="UER00180"/>
</dbReference>
<dbReference type="GO" id="GO:0004340">
    <property type="term" value="F:glucokinase activity"/>
    <property type="evidence" value="ECO:0007669"/>
    <property type="project" value="TreeGrafter"/>
</dbReference>
<dbReference type="GO" id="GO:0005829">
    <property type="term" value="C:cytosol"/>
    <property type="evidence" value="ECO:0007669"/>
    <property type="project" value="TreeGrafter"/>
</dbReference>
<dbReference type="EnsemblPlants" id="OPUNC01G29130.2">
    <property type="protein sequence ID" value="OPUNC01G29130.2"/>
    <property type="gene ID" value="OPUNC01G29130"/>
</dbReference>
<evidence type="ECO:0000256" key="5">
    <source>
        <dbReference type="ARBA" id="ARBA00022741"/>
    </source>
</evidence>
<comment type="similarity">
    <text evidence="3">Belongs to the hexokinase family.</text>
</comment>
<feature type="region of interest" description="Disordered" evidence="14">
    <location>
        <begin position="520"/>
        <end position="546"/>
    </location>
</feature>
<dbReference type="SUPFAM" id="SSF89562">
    <property type="entry name" value="RraA-like"/>
    <property type="match status" value="1"/>
</dbReference>
<keyword evidence="8" id="KW-0324">Glycolysis</keyword>
<dbReference type="GO" id="GO:0006096">
    <property type="term" value="P:glycolytic process"/>
    <property type="evidence" value="ECO:0007669"/>
    <property type="project" value="UniProtKB-UniPathway"/>
</dbReference>
<evidence type="ECO:0000256" key="10">
    <source>
        <dbReference type="ARBA" id="ARBA00047905"/>
    </source>
</evidence>
<feature type="domain" description="Hexokinase N-terminal" evidence="15">
    <location>
        <begin position="44"/>
        <end position="243"/>
    </location>
</feature>
<dbReference type="Pfam" id="PF03737">
    <property type="entry name" value="RraA-like"/>
    <property type="match status" value="1"/>
</dbReference>
<dbReference type="UniPathway" id="UPA00242"/>
<dbReference type="Gene3D" id="3.30.420.40">
    <property type="match status" value="1"/>
</dbReference>
<keyword evidence="12 13" id="KW-0479">Metal-binding</keyword>